<accession>A0A645HIS9</accession>
<dbReference type="AlphaFoldDB" id="A0A645HIS9"/>
<name>A0A645HIS9_9ZZZZ</name>
<dbReference type="EMBL" id="VSSQ01093124">
    <property type="protein sequence ID" value="MPN38099.1"/>
    <property type="molecule type" value="Genomic_DNA"/>
</dbReference>
<reference evidence="1" key="1">
    <citation type="submission" date="2019-08" db="EMBL/GenBank/DDBJ databases">
        <authorList>
            <person name="Kucharzyk K."/>
            <person name="Murdoch R.W."/>
            <person name="Higgins S."/>
            <person name="Loffler F."/>
        </authorList>
    </citation>
    <scope>NUCLEOTIDE SEQUENCE</scope>
</reference>
<evidence type="ECO:0000313" key="1">
    <source>
        <dbReference type="EMBL" id="MPN38099.1"/>
    </source>
</evidence>
<protein>
    <submittedName>
        <fullName evidence="1">Uncharacterized protein</fullName>
    </submittedName>
</protein>
<proteinExistence type="predicted"/>
<comment type="caution">
    <text evidence="1">The sequence shown here is derived from an EMBL/GenBank/DDBJ whole genome shotgun (WGS) entry which is preliminary data.</text>
</comment>
<gene>
    <name evidence="1" type="ORF">SDC9_185623</name>
</gene>
<sequence>MRIDGNHPVYGSVFFIPDIIEGRNIDAGNLSRHFQEVLPASAISLILFVTVQQVEIHDFALTEIEQIKKRRDRFRIVAAWAAADYNGIFPGSVFCVKRNMGQVKNLQNIGIAHFILERDA</sequence>
<organism evidence="1">
    <name type="scientific">bioreactor metagenome</name>
    <dbReference type="NCBI Taxonomy" id="1076179"/>
    <lineage>
        <taxon>unclassified sequences</taxon>
        <taxon>metagenomes</taxon>
        <taxon>ecological metagenomes</taxon>
    </lineage>
</organism>